<dbReference type="Pfam" id="PF00155">
    <property type="entry name" value="Aminotran_1_2"/>
    <property type="match status" value="1"/>
</dbReference>
<dbReference type="Gene3D" id="3.40.640.10">
    <property type="entry name" value="Type I PLP-dependent aspartate aminotransferase-like (Major domain)"/>
    <property type="match status" value="1"/>
</dbReference>
<dbReference type="InterPro" id="IPR036390">
    <property type="entry name" value="WH_DNA-bd_sf"/>
</dbReference>
<gene>
    <name evidence="7" type="primary">gabR_2</name>
    <name evidence="7" type="ORF">LA5096_02546</name>
</gene>
<accession>A0A0M6Z6Z4</accession>
<dbReference type="SMART" id="SM00345">
    <property type="entry name" value="HTH_GNTR"/>
    <property type="match status" value="1"/>
</dbReference>
<evidence type="ECO:0000256" key="4">
    <source>
        <dbReference type="ARBA" id="ARBA00023125"/>
    </source>
</evidence>
<dbReference type="STRING" id="311410.LA5095_01291"/>
<dbReference type="GO" id="GO:0003677">
    <property type="term" value="F:DNA binding"/>
    <property type="evidence" value="ECO:0007669"/>
    <property type="project" value="UniProtKB-KW"/>
</dbReference>
<dbReference type="PRINTS" id="PR00035">
    <property type="entry name" value="HTHGNTR"/>
</dbReference>
<dbReference type="EMBL" id="CXWC01000010">
    <property type="protein sequence ID" value="CTQ70499.1"/>
    <property type="molecule type" value="Genomic_DNA"/>
</dbReference>
<evidence type="ECO:0000256" key="3">
    <source>
        <dbReference type="ARBA" id="ARBA00023015"/>
    </source>
</evidence>
<comment type="similarity">
    <text evidence="1">In the C-terminal section; belongs to the class-I pyridoxal-phosphate-dependent aminotransferase family.</text>
</comment>
<keyword evidence="2" id="KW-0663">Pyridoxal phosphate</keyword>
<sequence length="485" mass="52454">MSNNWNMNKATSEAAILSISLDRSSKIPLQTQLSHALRELVHTSRLRSGARLPSSRNLAQELGVSRVTTTAVYEQLVAEGYLEGRRGSGVFIAADLPSLPVRTAKDGSPDSRQTLPLNDPLVPFDVGFPDLETFPYREWTRIHDRIWRAPNAGILGRPPAMGFGPLRTAIAQHLNEWRGIQCSPGQIVVTSGLVEAVELISKAAFAAGDTVLVEDPGHQVMANALAGSGVTCNPVRVDAQGFNLSSGEQAHLCASAVAVTPSRQYPLGMTLSLTRRLELLDWAKNCDGFILEDDYDGEFRYQGQPLPAMMSLDDSERVIYIGSFSKVMFPALRLGYMIVPYRLQKNVAAILGRIGPKAALHAQPVLAEFIASGSFATHIRRMRRLYAERQKALLNALHTHASGLLSADPETSGMHLVAELGPGLAGRMSDVEVSARAHEAGLRLAPLSNFYFGPAARQGLVMGYAAFPPQALSDGVIRLVAALCD</sequence>
<dbReference type="InterPro" id="IPR015421">
    <property type="entry name" value="PyrdxlP-dep_Trfase_major"/>
</dbReference>
<dbReference type="SUPFAM" id="SSF46785">
    <property type="entry name" value="Winged helix' DNA-binding domain"/>
    <property type="match status" value="1"/>
</dbReference>
<dbReference type="PROSITE" id="PS50949">
    <property type="entry name" value="HTH_GNTR"/>
    <property type="match status" value="1"/>
</dbReference>
<keyword evidence="8" id="KW-1185">Reference proteome</keyword>
<feature type="domain" description="HTH gntR-type" evidence="6">
    <location>
        <begin position="27"/>
        <end position="95"/>
    </location>
</feature>
<protein>
    <submittedName>
        <fullName evidence="7">HTH-type transcriptional regulatory protein GabR</fullName>
    </submittedName>
</protein>
<dbReference type="CDD" id="cd00609">
    <property type="entry name" value="AAT_like"/>
    <property type="match status" value="1"/>
</dbReference>
<dbReference type="GO" id="GO:0030170">
    <property type="term" value="F:pyridoxal phosphate binding"/>
    <property type="evidence" value="ECO:0007669"/>
    <property type="project" value="InterPro"/>
</dbReference>
<evidence type="ECO:0000313" key="7">
    <source>
        <dbReference type="EMBL" id="CTQ70499.1"/>
    </source>
</evidence>
<keyword evidence="5" id="KW-0804">Transcription</keyword>
<name>A0A0M6Z6Z4_9HYPH</name>
<reference evidence="8" key="1">
    <citation type="submission" date="2015-07" db="EMBL/GenBank/DDBJ databases">
        <authorList>
            <person name="Rodrigo-Torres Lidia"/>
            <person name="Arahal R.David."/>
        </authorList>
    </citation>
    <scope>NUCLEOTIDE SEQUENCE [LARGE SCALE GENOMIC DNA]</scope>
    <source>
        <strain evidence="8">CECT 5096</strain>
    </source>
</reference>
<proteinExistence type="inferred from homology"/>
<dbReference type="InterPro" id="IPR015424">
    <property type="entry name" value="PyrdxlP-dep_Trfase"/>
</dbReference>
<evidence type="ECO:0000256" key="1">
    <source>
        <dbReference type="ARBA" id="ARBA00005384"/>
    </source>
</evidence>
<dbReference type="InterPro" id="IPR036388">
    <property type="entry name" value="WH-like_DNA-bd_sf"/>
</dbReference>
<dbReference type="Proteomes" id="UP000049983">
    <property type="component" value="Unassembled WGS sequence"/>
</dbReference>
<dbReference type="CDD" id="cd07377">
    <property type="entry name" value="WHTH_GntR"/>
    <property type="match status" value="1"/>
</dbReference>
<evidence type="ECO:0000256" key="2">
    <source>
        <dbReference type="ARBA" id="ARBA00022898"/>
    </source>
</evidence>
<organism evidence="7 8">
    <name type="scientific">Roseibium album</name>
    <dbReference type="NCBI Taxonomy" id="311410"/>
    <lineage>
        <taxon>Bacteria</taxon>
        <taxon>Pseudomonadati</taxon>
        <taxon>Pseudomonadota</taxon>
        <taxon>Alphaproteobacteria</taxon>
        <taxon>Hyphomicrobiales</taxon>
        <taxon>Stappiaceae</taxon>
        <taxon>Roseibium</taxon>
    </lineage>
</organism>
<dbReference type="InterPro" id="IPR000524">
    <property type="entry name" value="Tscrpt_reg_HTH_GntR"/>
</dbReference>
<dbReference type="Pfam" id="PF00392">
    <property type="entry name" value="GntR"/>
    <property type="match status" value="1"/>
</dbReference>
<keyword evidence="4" id="KW-0238">DNA-binding</keyword>
<dbReference type="InterPro" id="IPR051446">
    <property type="entry name" value="HTH_trans_reg/aminotransferase"/>
</dbReference>
<dbReference type="InterPro" id="IPR004839">
    <property type="entry name" value="Aminotransferase_I/II_large"/>
</dbReference>
<evidence type="ECO:0000313" key="8">
    <source>
        <dbReference type="Proteomes" id="UP000049983"/>
    </source>
</evidence>
<keyword evidence="3" id="KW-0805">Transcription regulation</keyword>
<evidence type="ECO:0000259" key="6">
    <source>
        <dbReference type="PROSITE" id="PS50949"/>
    </source>
</evidence>
<dbReference type="PANTHER" id="PTHR46577">
    <property type="entry name" value="HTH-TYPE TRANSCRIPTIONAL REGULATORY PROTEIN GABR"/>
    <property type="match status" value="1"/>
</dbReference>
<dbReference type="SUPFAM" id="SSF53383">
    <property type="entry name" value="PLP-dependent transferases"/>
    <property type="match status" value="1"/>
</dbReference>
<dbReference type="PANTHER" id="PTHR46577:SF1">
    <property type="entry name" value="HTH-TYPE TRANSCRIPTIONAL REGULATORY PROTEIN GABR"/>
    <property type="match status" value="1"/>
</dbReference>
<dbReference type="GO" id="GO:0003700">
    <property type="term" value="F:DNA-binding transcription factor activity"/>
    <property type="evidence" value="ECO:0007669"/>
    <property type="project" value="InterPro"/>
</dbReference>
<dbReference type="AlphaFoldDB" id="A0A0M6Z6Z4"/>
<evidence type="ECO:0000256" key="5">
    <source>
        <dbReference type="ARBA" id="ARBA00023163"/>
    </source>
</evidence>
<dbReference type="Gene3D" id="1.10.10.10">
    <property type="entry name" value="Winged helix-like DNA-binding domain superfamily/Winged helix DNA-binding domain"/>
    <property type="match status" value="1"/>
</dbReference>